<dbReference type="InterPro" id="IPR000477">
    <property type="entry name" value="RT_dom"/>
</dbReference>
<protein>
    <submittedName>
        <fullName evidence="2">Group II intron reverse transcriptase/maturase</fullName>
    </submittedName>
</protein>
<dbReference type="Pfam" id="PF00078">
    <property type="entry name" value="RVT_1"/>
    <property type="match status" value="1"/>
</dbReference>
<keyword evidence="2" id="KW-0695">RNA-directed DNA polymerase</keyword>
<dbReference type="NCBIfam" id="TIGR04416">
    <property type="entry name" value="group_II_RT_mat"/>
    <property type="match status" value="1"/>
</dbReference>
<dbReference type="AlphaFoldDB" id="A0A1J4SBU7"/>
<dbReference type="InterPro" id="IPR013597">
    <property type="entry name" value="Mat_intron_G2"/>
</dbReference>
<dbReference type="GO" id="GO:0003964">
    <property type="term" value="F:RNA-directed DNA polymerase activity"/>
    <property type="evidence" value="ECO:0007669"/>
    <property type="project" value="UniProtKB-KW"/>
</dbReference>
<reference evidence="2 3" key="1">
    <citation type="journal article" date="2016" name="Environ. Microbiol.">
        <title>Genomic resolution of a cold subsurface aquifer community provides metabolic insights for novel microbes adapted to high CO concentrations.</title>
        <authorList>
            <person name="Probst A.J."/>
            <person name="Castelle C.J."/>
            <person name="Singh A."/>
            <person name="Brown C.T."/>
            <person name="Anantharaman K."/>
            <person name="Sharon I."/>
            <person name="Hug L.A."/>
            <person name="Burstein D."/>
            <person name="Emerson J.B."/>
            <person name="Thomas B.C."/>
            <person name="Banfield J.F."/>
        </authorList>
    </citation>
    <scope>NUCLEOTIDE SEQUENCE [LARGE SCALE GENOMIC DNA]</scope>
    <source>
        <strain evidence="2">CG1_02_38_46</strain>
    </source>
</reference>
<name>A0A1J4SBU7_9BACT</name>
<dbReference type="STRING" id="1817893.AUJ66_07135"/>
<feature type="domain" description="Reverse transcriptase" evidence="1">
    <location>
        <begin position="79"/>
        <end position="306"/>
    </location>
</feature>
<keyword evidence="2" id="KW-0808">Transferase</keyword>
<keyword evidence="2" id="KW-0548">Nucleotidyltransferase</keyword>
<dbReference type="SUPFAM" id="SSF56672">
    <property type="entry name" value="DNA/RNA polymerases"/>
    <property type="match status" value="1"/>
</dbReference>
<proteinExistence type="predicted"/>
<sequence>MDNNLPTTDKVQEFQRKLYLKAKSQPNFRFYALYDKIYRTDVLQKAWQRVRLNHGSPGIDGKTIKDIEEAGVEDFLKGIQQELKAKEYQPSPARRVYIPKPDGRLRPLSIPTLKDRVVQMALKLVIEPIFEAHFEDNSYGYRPQRNAQQVALEIRKYLNYGMTEVIEADLEDCFGSIPHRELLDMIARRVVDGRVLHLIKLFLKTGVMEQGGKRIDETGTPQGGVISPLLANIYLDQMDKGWKPLNETARLLRYADDLVIITKYNAEKFLFELQKLTTKLKLKLKPAKTRVVNAEEESFDFLGYSFRKALNPQKTKKVAYFWPSQKAEKTIKEKVRKITNPARPVKVGQVIKELNPVIRGWVNYFRIGNSTKKFDNLKLCVAEKIRKFMRRRRQKAGYGYKKYPDEYLYSKLGLYRDYHLAWTKALR</sequence>
<dbReference type="PANTHER" id="PTHR34047">
    <property type="entry name" value="NUCLEAR INTRON MATURASE 1, MITOCHONDRIAL-RELATED"/>
    <property type="match status" value="1"/>
</dbReference>
<dbReference type="PROSITE" id="PS50878">
    <property type="entry name" value="RT_POL"/>
    <property type="match status" value="1"/>
</dbReference>
<dbReference type="InterPro" id="IPR051083">
    <property type="entry name" value="GrpII_Intron_Splice-Mob/Def"/>
</dbReference>
<evidence type="ECO:0000313" key="3">
    <source>
        <dbReference type="Proteomes" id="UP000182278"/>
    </source>
</evidence>
<dbReference type="EMBL" id="MNUO01000108">
    <property type="protein sequence ID" value="OIN96202.1"/>
    <property type="molecule type" value="Genomic_DNA"/>
</dbReference>
<gene>
    <name evidence="2" type="ORF">AUJ66_07135</name>
</gene>
<comment type="caution">
    <text evidence="2">The sequence shown here is derived from an EMBL/GenBank/DDBJ whole genome shotgun (WGS) entry which is preliminary data.</text>
</comment>
<dbReference type="InterPro" id="IPR030931">
    <property type="entry name" value="Group_II_RT_mat"/>
</dbReference>
<dbReference type="CDD" id="cd01651">
    <property type="entry name" value="RT_G2_intron"/>
    <property type="match status" value="1"/>
</dbReference>
<dbReference type="Pfam" id="PF08388">
    <property type="entry name" value="GIIM"/>
    <property type="match status" value="1"/>
</dbReference>
<organism evidence="2 3">
    <name type="scientific">Candidatus Desantisbacteria bacterium CG1_02_38_46</name>
    <dbReference type="NCBI Taxonomy" id="1817893"/>
    <lineage>
        <taxon>Bacteria</taxon>
        <taxon>Candidatus Desantisiibacteriota</taxon>
    </lineage>
</organism>
<evidence type="ECO:0000313" key="2">
    <source>
        <dbReference type="EMBL" id="OIN96202.1"/>
    </source>
</evidence>
<evidence type="ECO:0000259" key="1">
    <source>
        <dbReference type="PROSITE" id="PS50878"/>
    </source>
</evidence>
<dbReference type="PANTHER" id="PTHR34047:SF8">
    <property type="entry name" value="PROTEIN YKFC"/>
    <property type="match status" value="1"/>
</dbReference>
<dbReference type="InterPro" id="IPR043502">
    <property type="entry name" value="DNA/RNA_pol_sf"/>
</dbReference>
<accession>A0A1J4SBU7</accession>
<dbReference type="Proteomes" id="UP000182278">
    <property type="component" value="Unassembled WGS sequence"/>
</dbReference>